<evidence type="ECO:0000313" key="3">
    <source>
        <dbReference type="EMBL" id="KAF2899693.1"/>
    </source>
</evidence>
<keyword evidence="1" id="KW-0732">Signal</keyword>
<evidence type="ECO:0000313" key="4">
    <source>
        <dbReference type="Proteomes" id="UP000801492"/>
    </source>
</evidence>
<comment type="caution">
    <text evidence="3">The sequence shown here is derived from an EMBL/GenBank/DDBJ whole genome shotgun (WGS) entry which is preliminary data.</text>
</comment>
<dbReference type="AlphaFoldDB" id="A0A8K0D5B7"/>
<dbReference type="InterPro" id="IPR012349">
    <property type="entry name" value="Split_barrel_FMN-bd"/>
</dbReference>
<keyword evidence="4" id="KW-1185">Reference proteome</keyword>
<dbReference type="OrthoDB" id="46836at2759"/>
<accession>A0A8K0D5B7</accession>
<dbReference type="EMBL" id="VTPC01002680">
    <property type="protein sequence ID" value="KAF2899693.1"/>
    <property type="molecule type" value="Genomic_DNA"/>
</dbReference>
<dbReference type="SUPFAM" id="SSF50475">
    <property type="entry name" value="FMN-binding split barrel"/>
    <property type="match status" value="1"/>
</dbReference>
<name>A0A8K0D5B7_IGNLU</name>
<feature type="signal peptide" evidence="1">
    <location>
        <begin position="1"/>
        <end position="18"/>
    </location>
</feature>
<reference evidence="3" key="1">
    <citation type="submission" date="2019-08" db="EMBL/GenBank/DDBJ databases">
        <title>The genome of the North American firefly Photinus pyralis.</title>
        <authorList>
            <consortium name="Photinus pyralis genome working group"/>
            <person name="Fallon T.R."/>
            <person name="Sander Lower S.E."/>
            <person name="Weng J.-K."/>
        </authorList>
    </citation>
    <scope>NUCLEOTIDE SEQUENCE</scope>
    <source>
        <strain evidence="3">TRF0915ILg1</strain>
        <tissue evidence="3">Whole body</tissue>
    </source>
</reference>
<dbReference type="InterPro" id="IPR055343">
    <property type="entry name" value="CREG_beta-barrel"/>
</dbReference>
<protein>
    <recommendedName>
        <fullName evidence="2">CREG-like beta-barrel domain-containing protein</fullName>
    </recommendedName>
</protein>
<dbReference type="Gene3D" id="2.30.110.10">
    <property type="entry name" value="Electron Transport, Fmn-binding Protein, Chain A"/>
    <property type="match status" value="1"/>
</dbReference>
<gene>
    <name evidence="3" type="ORF">ILUMI_06478</name>
</gene>
<feature type="domain" description="CREG-like beta-barrel" evidence="2">
    <location>
        <begin position="31"/>
        <end position="98"/>
    </location>
</feature>
<feature type="non-terminal residue" evidence="3">
    <location>
        <position position="1"/>
    </location>
</feature>
<feature type="chain" id="PRO_5035469973" description="CREG-like beta-barrel domain-containing protein" evidence="1">
    <location>
        <begin position="19"/>
        <end position="99"/>
    </location>
</feature>
<dbReference type="Proteomes" id="UP000801492">
    <property type="component" value="Unassembled WGS sequence"/>
</dbReference>
<evidence type="ECO:0000259" key="2">
    <source>
        <dbReference type="Pfam" id="PF13883"/>
    </source>
</evidence>
<dbReference type="Pfam" id="PF13883">
    <property type="entry name" value="CREG_beta-barrel"/>
    <property type="match status" value="1"/>
</dbReference>
<evidence type="ECO:0000256" key="1">
    <source>
        <dbReference type="SAM" id="SignalP"/>
    </source>
</evidence>
<sequence length="99" mass="11203">MALWFMLILFTAITPLYGLHLIEVKEHVEIPDPQEAAKVARYVIHNSDWASLATISTLPEIKTYPFVSLESISDGPRDNSTGMLYFYLTPLDMSSLDIK</sequence>
<organism evidence="3 4">
    <name type="scientific">Ignelater luminosus</name>
    <name type="common">Cucubano</name>
    <name type="synonym">Pyrophorus luminosus</name>
    <dbReference type="NCBI Taxonomy" id="2038154"/>
    <lineage>
        <taxon>Eukaryota</taxon>
        <taxon>Metazoa</taxon>
        <taxon>Ecdysozoa</taxon>
        <taxon>Arthropoda</taxon>
        <taxon>Hexapoda</taxon>
        <taxon>Insecta</taxon>
        <taxon>Pterygota</taxon>
        <taxon>Neoptera</taxon>
        <taxon>Endopterygota</taxon>
        <taxon>Coleoptera</taxon>
        <taxon>Polyphaga</taxon>
        <taxon>Elateriformia</taxon>
        <taxon>Elateroidea</taxon>
        <taxon>Elateridae</taxon>
        <taxon>Agrypninae</taxon>
        <taxon>Pyrophorini</taxon>
        <taxon>Ignelater</taxon>
    </lineage>
</organism>
<proteinExistence type="predicted"/>